<accession>A0ABQ8DI76</accession>
<protein>
    <submittedName>
        <fullName evidence="7">Uncharacterized protein</fullName>
    </submittedName>
</protein>
<keyword evidence="8" id="KW-1185">Reference proteome</keyword>
<proteinExistence type="predicted"/>
<dbReference type="PANTHER" id="PTHR11969:SF57">
    <property type="entry name" value="TRANSCRIPTION FACTOR BHLH67"/>
    <property type="match status" value="1"/>
</dbReference>
<reference evidence="7 8" key="1">
    <citation type="submission" date="2021-05" db="EMBL/GenBank/DDBJ databases">
        <title>Genome Assembly of Synthetic Allotetraploid Brassica napus Reveals Homoeologous Exchanges between Subgenomes.</title>
        <authorList>
            <person name="Davis J.T."/>
        </authorList>
    </citation>
    <scope>NUCLEOTIDE SEQUENCE [LARGE SCALE GENOMIC DNA]</scope>
    <source>
        <strain evidence="8">cv. Da-Ae</strain>
        <tissue evidence="7">Seedling</tissue>
    </source>
</reference>
<dbReference type="Proteomes" id="UP000824890">
    <property type="component" value="Unassembled WGS sequence"/>
</dbReference>
<name>A0ABQ8DI76_BRANA</name>
<comment type="subcellular location">
    <subcellularLocation>
        <location evidence="1">Nucleus</location>
    </subcellularLocation>
</comment>
<evidence type="ECO:0000256" key="5">
    <source>
        <dbReference type="ARBA" id="ARBA00023242"/>
    </source>
</evidence>
<sequence length="288" mass="33235">MEMVSVHELHIWAITVGKALFSCHVKIKQEADDAMYLDRKADARSLEVQEFAEAQSFSFKEEEDQDTVPFLQMLQSEEPSFLRLLSLQNLKEPWEVESFLSQEGYPHLYQNQVSASYMEGAKQPLSSQEADMILLPSSSPQHKRKNSDLLAPDMTREKRKRRKTKPSKNIEEIESQRISHIKTQQSSEVQNRVQEDETCVPSIETTVIQNHVNLRVVCRKRQGGLIRGIISLEKLRLTVLHLSISTLSRFYVSYCFNLKIEDGCELESADEIKKVAHHIFDMPMNLNN</sequence>
<evidence type="ECO:0000256" key="6">
    <source>
        <dbReference type="SAM" id="MobiDB-lite"/>
    </source>
</evidence>
<evidence type="ECO:0000313" key="8">
    <source>
        <dbReference type="Proteomes" id="UP000824890"/>
    </source>
</evidence>
<evidence type="ECO:0000256" key="2">
    <source>
        <dbReference type="ARBA" id="ARBA00023015"/>
    </source>
</evidence>
<organism evidence="7 8">
    <name type="scientific">Brassica napus</name>
    <name type="common">Rape</name>
    <dbReference type="NCBI Taxonomy" id="3708"/>
    <lineage>
        <taxon>Eukaryota</taxon>
        <taxon>Viridiplantae</taxon>
        <taxon>Streptophyta</taxon>
        <taxon>Embryophyta</taxon>
        <taxon>Tracheophyta</taxon>
        <taxon>Spermatophyta</taxon>
        <taxon>Magnoliopsida</taxon>
        <taxon>eudicotyledons</taxon>
        <taxon>Gunneridae</taxon>
        <taxon>Pentapetalae</taxon>
        <taxon>rosids</taxon>
        <taxon>malvids</taxon>
        <taxon>Brassicales</taxon>
        <taxon>Brassicaceae</taxon>
        <taxon>Brassiceae</taxon>
        <taxon>Brassica</taxon>
    </lineage>
</organism>
<evidence type="ECO:0000256" key="4">
    <source>
        <dbReference type="ARBA" id="ARBA00023163"/>
    </source>
</evidence>
<evidence type="ECO:0000313" key="7">
    <source>
        <dbReference type="EMBL" id="KAH0928161.1"/>
    </source>
</evidence>
<keyword evidence="4" id="KW-0804">Transcription</keyword>
<dbReference type="PANTHER" id="PTHR11969">
    <property type="entry name" value="MAX DIMERIZATION, MAD"/>
    <property type="match status" value="1"/>
</dbReference>
<keyword evidence="3" id="KW-0238">DNA-binding</keyword>
<evidence type="ECO:0000256" key="1">
    <source>
        <dbReference type="ARBA" id="ARBA00004123"/>
    </source>
</evidence>
<keyword evidence="2" id="KW-0805">Transcription regulation</keyword>
<feature type="region of interest" description="Disordered" evidence="6">
    <location>
        <begin position="136"/>
        <end position="172"/>
    </location>
</feature>
<comment type="caution">
    <text evidence="7">The sequence shown here is derived from an EMBL/GenBank/DDBJ whole genome shotgun (WGS) entry which is preliminary data.</text>
</comment>
<keyword evidence="5" id="KW-0539">Nucleus</keyword>
<feature type="compositionally biased region" description="Basic residues" evidence="6">
    <location>
        <begin position="157"/>
        <end position="166"/>
    </location>
</feature>
<dbReference type="EMBL" id="JAGKQM010000004">
    <property type="protein sequence ID" value="KAH0928161.1"/>
    <property type="molecule type" value="Genomic_DNA"/>
</dbReference>
<evidence type="ECO:0000256" key="3">
    <source>
        <dbReference type="ARBA" id="ARBA00023125"/>
    </source>
</evidence>
<gene>
    <name evidence="7" type="ORF">HID58_013888</name>
</gene>